<dbReference type="Pfam" id="PF00106">
    <property type="entry name" value="adh_short"/>
    <property type="match status" value="1"/>
</dbReference>
<keyword evidence="2" id="KW-0560">Oxidoreductase</keyword>
<dbReference type="Gene3D" id="3.40.50.720">
    <property type="entry name" value="NAD(P)-binding Rossmann-like Domain"/>
    <property type="match status" value="1"/>
</dbReference>
<evidence type="ECO:0000256" key="1">
    <source>
        <dbReference type="ARBA" id="ARBA00006484"/>
    </source>
</evidence>
<dbReference type="InterPro" id="IPR002347">
    <property type="entry name" value="SDR_fam"/>
</dbReference>
<dbReference type="EMBL" id="CP162601">
    <property type="protein sequence ID" value="XDK24232.1"/>
    <property type="molecule type" value="Genomic_DNA"/>
</dbReference>
<dbReference type="RefSeq" id="WP_306100292.1">
    <property type="nucleotide sequence ID" value="NZ_CP162601.1"/>
</dbReference>
<protein>
    <submittedName>
        <fullName evidence="3">YciK family oxidoreductase</fullName>
    </submittedName>
</protein>
<dbReference type="AlphaFoldDB" id="A0AB39H9X0"/>
<dbReference type="SUPFAM" id="SSF51735">
    <property type="entry name" value="NAD(P)-binding Rossmann-fold domains"/>
    <property type="match status" value="1"/>
</dbReference>
<organism evidence="3">
    <name type="scientific">Vibrio sp. HB236076</name>
    <dbReference type="NCBI Taxonomy" id="3232307"/>
    <lineage>
        <taxon>Bacteria</taxon>
        <taxon>Pseudomonadati</taxon>
        <taxon>Pseudomonadota</taxon>
        <taxon>Gammaproteobacteria</taxon>
        <taxon>Vibrionales</taxon>
        <taxon>Vibrionaceae</taxon>
        <taxon>Vibrio</taxon>
    </lineage>
</organism>
<gene>
    <name evidence="3" type="ORF">AB0763_08325</name>
</gene>
<dbReference type="InterPro" id="IPR020904">
    <property type="entry name" value="Sc_DH/Rdtase_CS"/>
</dbReference>
<name>A0AB39H9X0_9VIBR</name>
<sequence length="247" mass="27309">MPTYSTKPDAFQQKTIVITGASDGIGRQAALSYAEHGANLVLLGRSTTKLKQLSSEIEQSFNTKNWFYSFDFDTATDNDYQDLAKQIETHSPTVDGLLHSAGLLGELTPLTETDMASFDQLFRVNVRSNLRLTQVLWPLLERAPAARILFTSSTVGHQGRALWGNYAISKFAVEGMMQVLADETKNTPIRVNAINPGATRTAMRAQAKPQEDPGTLKTPLDIMPLYLYLMSPEMQDTHGQCLDAQPK</sequence>
<comment type="similarity">
    <text evidence="1">Belongs to the short-chain dehydrogenases/reductases (SDR) family.</text>
</comment>
<dbReference type="NCBIfam" id="NF006509">
    <property type="entry name" value="PRK08945.1"/>
    <property type="match status" value="1"/>
</dbReference>
<dbReference type="PANTHER" id="PTHR42901:SF1">
    <property type="entry name" value="ALCOHOL DEHYDROGENASE"/>
    <property type="match status" value="1"/>
</dbReference>
<accession>A0AB39H9X0</accession>
<dbReference type="PRINTS" id="PR00081">
    <property type="entry name" value="GDHRDH"/>
</dbReference>
<dbReference type="KEGG" id="vih:AB0763_08325"/>
<evidence type="ECO:0000313" key="3">
    <source>
        <dbReference type="EMBL" id="XDK24232.1"/>
    </source>
</evidence>
<dbReference type="PROSITE" id="PS00061">
    <property type="entry name" value="ADH_SHORT"/>
    <property type="match status" value="1"/>
</dbReference>
<dbReference type="PANTHER" id="PTHR42901">
    <property type="entry name" value="ALCOHOL DEHYDROGENASE"/>
    <property type="match status" value="1"/>
</dbReference>
<dbReference type="GO" id="GO:0016491">
    <property type="term" value="F:oxidoreductase activity"/>
    <property type="evidence" value="ECO:0007669"/>
    <property type="project" value="UniProtKB-KW"/>
</dbReference>
<evidence type="ECO:0000256" key="2">
    <source>
        <dbReference type="ARBA" id="ARBA00023002"/>
    </source>
</evidence>
<reference evidence="3" key="1">
    <citation type="submission" date="2024-07" db="EMBL/GenBank/DDBJ databases">
        <title>Genome Analysis of a Potential Novel Vibrio Species Secreting pH- and Thermo-stable Alginate Lyase and its Application in Producing Alginate Oligosaccharides.</title>
        <authorList>
            <person name="Huang H."/>
            <person name="Bao K."/>
        </authorList>
    </citation>
    <scope>NUCLEOTIDE SEQUENCE</scope>
    <source>
        <strain evidence="3">HB236076</strain>
    </source>
</reference>
<proteinExistence type="inferred from homology"/>
<dbReference type="InterPro" id="IPR036291">
    <property type="entry name" value="NAD(P)-bd_dom_sf"/>
</dbReference>